<dbReference type="GO" id="GO:0022857">
    <property type="term" value="F:transmembrane transporter activity"/>
    <property type="evidence" value="ECO:0007669"/>
    <property type="project" value="InterPro"/>
</dbReference>
<evidence type="ECO:0000256" key="4">
    <source>
        <dbReference type="SAM" id="Phobius"/>
    </source>
</evidence>
<dbReference type="EMBL" id="CP036280">
    <property type="protein sequence ID" value="QDU72041.1"/>
    <property type="molecule type" value="Genomic_DNA"/>
</dbReference>
<feature type="transmembrane region" description="Helical" evidence="4">
    <location>
        <begin position="317"/>
        <end position="338"/>
    </location>
</feature>
<proteinExistence type="predicted"/>
<dbReference type="InterPro" id="IPR036259">
    <property type="entry name" value="MFS_trans_sf"/>
</dbReference>
<feature type="transmembrane region" description="Helical" evidence="4">
    <location>
        <begin position="61"/>
        <end position="82"/>
    </location>
</feature>
<evidence type="ECO:0000256" key="1">
    <source>
        <dbReference type="ARBA" id="ARBA00022692"/>
    </source>
</evidence>
<dbReference type="InterPro" id="IPR011701">
    <property type="entry name" value="MFS"/>
</dbReference>
<accession>A0A518BYJ3</accession>
<dbReference type="KEGG" id="mcad:Pan265_19010"/>
<evidence type="ECO:0000256" key="3">
    <source>
        <dbReference type="ARBA" id="ARBA00023136"/>
    </source>
</evidence>
<feature type="transmembrane region" description="Helical" evidence="4">
    <location>
        <begin position="135"/>
        <end position="156"/>
    </location>
</feature>
<keyword evidence="1 4" id="KW-0812">Transmembrane</keyword>
<dbReference type="PANTHER" id="PTHR23526:SF2">
    <property type="entry name" value="MAJOR FACILITATOR SUPERFAMILY (MFS) PROFILE DOMAIN-CONTAINING PROTEIN"/>
    <property type="match status" value="1"/>
</dbReference>
<gene>
    <name evidence="5" type="ORF">Pan265_19010</name>
</gene>
<keyword evidence="3 4" id="KW-0472">Membrane</keyword>
<dbReference type="InterPro" id="IPR052528">
    <property type="entry name" value="Sugar_transport-like"/>
</dbReference>
<feature type="transmembrane region" description="Helical" evidence="4">
    <location>
        <begin position="287"/>
        <end position="305"/>
    </location>
</feature>
<dbReference type="Pfam" id="PF07690">
    <property type="entry name" value="MFS_1"/>
    <property type="match status" value="1"/>
</dbReference>
<evidence type="ECO:0000256" key="2">
    <source>
        <dbReference type="ARBA" id="ARBA00022989"/>
    </source>
</evidence>
<organism evidence="5 6">
    <name type="scientific">Mucisphaera calidilacus</name>
    <dbReference type="NCBI Taxonomy" id="2527982"/>
    <lineage>
        <taxon>Bacteria</taxon>
        <taxon>Pseudomonadati</taxon>
        <taxon>Planctomycetota</taxon>
        <taxon>Phycisphaerae</taxon>
        <taxon>Phycisphaerales</taxon>
        <taxon>Phycisphaeraceae</taxon>
        <taxon>Mucisphaera</taxon>
    </lineage>
</organism>
<feature type="transmembrane region" description="Helical" evidence="4">
    <location>
        <begin position="382"/>
        <end position="404"/>
    </location>
</feature>
<name>A0A518BYJ3_9BACT</name>
<evidence type="ECO:0000313" key="6">
    <source>
        <dbReference type="Proteomes" id="UP000320386"/>
    </source>
</evidence>
<protein>
    <submittedName>
        <fullName evidence="5">Major Facilitator Superfamily protein</fullName>
    </submittedName>
</protein>
<dbReference type="Gene3D" id="1.20.1250.20">
    <property type="entry name" value="MFS general substrate transporter like domains"/>
    <property type="match status" value="1"/>
</dbReference>
<evidence type="ECO:0000313" key="5">
    <source>
        <dbReference type="EMBL" id="QDU72041.1"/>
    </source>
</evidence>
<feature type="transmembrane region" description="Helical" evidence="4">
    <location>
        <begin position="254"/>
        <end position="275"/>
    </location>
</feature>
<reference evidence="5 6" key="1">
    <citation type="submission" date="2019-02" db="EMBL/GenBank/DDBJ databases">
        <title>Deep-cultivation of Planctomycetes and their phenomic and genomic characterization uncovers novel biology.</title>
        <authorList>
            <person name="Wiegand S."/>
            <person name="Jogler M."/>
            <person name="Boedeker C."/>
            <person name="Pinto D."/>
            <person name="Vollmers J."/>
            <person name="Rivas-Marin E."/>
            <person name="Kohn T."/>
            <person name="Peeters S.H."/>
            <person name="Heuer A."/>
            <person name="Rast P."/>
            <person name="Oberbeckmann S."/>
            <person name="Bunk B."/>
            <person name="Jeske O."/>
            <person name="Meyerdierks A."/>
            <person name="Storesund J.E."/>
            <person name="Kallscheuer N."/>
            <person name="Luecker S."/>
            <person name="Lage O.M."/>
            <person name="Pohl T."/>
            <person name="Merkel B.J."/>
            <person name="Hornburger P."/>
            <person name="Mueller R.-W."/>
            <person name="Bruemmer F."/>
            <person name="Labrenz M."/>
            <person name="Spormann A.M."/>
            <person name="Op den Camp H."/>
            <person name="Overmann J."/>
            <person name="Amann R."/>
            <person name="Jetten M.S.M."/>
            <person name="Mascher T."/>
            <person name="Medema M.H."/>
            <person name="Devos D.P."/>
            <person name="Kaster A.-K."/>
            <person name="Ovreas L."/>
            <person name="Rohde M."/>
            <person name="Galperin M.Y."/>
            <person name="Jogler C."/>
        </authorList>
    </citation>
    <scope>NUCLEOTIDE SEQUENCE [LARGE SCALE GENOMIC DNA]</scope>
    <source>
        <strain evidence="5 6">Pan265</strain>
    </source>
</reference>
<feature type="transmembrane region" description="Helical" evidence="4">
    <location>
        <begin position="202"/>
        <end position="222"/>
    </location>
</feature>
<feature type="transmembrane region" description="Helical" evidence="4">
    <location>
        <begin position="176"/>
        <end position="196"/>
    </location>
</feature>
<keyword evidence="6" id="KW-1185">Reference proteome</keyword>
<dbReference type="RefSeq" id="WP_236254314.1">
    <property type="nucleotide sequence ID" value="NZ_CP036280.1"/>
</dbReference>
<dbReference type="Proteomes" id="UP000320386">
    <property type="component" value="Chromosome"/>
</dbReference>
<dbReference type="PANTHER" id="PTHR23526">
    <property type="entry name" value="INTEGRAL MEMBRANE TRANSPORT PROTEIN-RELATED"/>
    <property type="match status" value="1"/>
</dbReference>
<feature type="transmembrane region" description="Helical" evidence="4">
    <location>
        <begin position="344"/>
        <end position="362"/>
    </location>
</feature>
<sequence>MTDSSTTLERAHQLLTAEDDGRACRDIPDEACREQPANFFTHVATLACTKTGDGLIDPKLVLSWLVNALGAPAGFVGLLVPVREAGSLLPQLVSSGWIRSMPQRKWAWAAGSLVQALAVMGIAAAAMLLRGAEAGIAITALLAVFALGRSVCSVSYKDVLGKTVSKATRGTATGTASTLAAAGVLTFGILLATGILPRTIPVIVAVLLLAATLWITAALLMARLHEEAGSTEGGRTPLSVVRENLTRLTTDRQLLIYILTRGLLTTTAIAPPYIVMLDQRDAGYSRLGWFVIASSLAALLSTYAWGRLADRSSRWVLILSALIAAAILASTATLAWIMPNASTLYLMLPFCLFALMIAYQGVRLGRSVHLVDMATPETRAAYTALSNTIIGALLLLTSGFGIIAQAYGTPAVLALFAILCALAAVSAFALKEVQSDD</sequence>
<dbReference type="AlphaFoldDB" id="A0A518BYJ3"/>
<keyword evidence="2 4" id="KW-1133">Transmembrane helix</keyword>
<feature type="transmembrane region" description="Helical" evidence="4">
    <location>
        <begin position="410"/>
        <end position="430"/>
    </location>
</feature>
<feature type="transmembrane region" description="Helical" evidence="4">
    <location>
        <begin position="106"/>
        <end position="129"/>
    </location>
</feature>
<dbReference type="SUPFAM" id="SSF103473">
    <property type="entry name" value="MFS general substrate transporter"/>
    <property type="match status" value="1"/>
</dbReference>